<evidence type="ECO:0000256" key="2">
    <source>
        <dbReference type="ARBA" id="ARBA00012588"/>
    </source>
</evidence>
<dbReference type="Pfam" id="PF08282">
    <property type="entry name" value="Hydrolase_3"/>
    <property type="match status" value="1"/>
</dbReference>
<keyword evidence="4" id="KW-0808">Transferase</keyword>
<dbReference type="EC" id="2.4.1.21" evidence="2"/>
<gene>
    <name evidence="7" type="ORF">ACFPRC_06370</name>
</gene>
<dbReference type="PANTHER" id="PTHR10000">
    <property type="entry name" value="PHOSPHOSERINE PHOSPHATASE"/>
    <property type="match status" value="1"/>
</dbReference>
<dbReference type="NCBIfam" id="TIGR01484">
    <property type="entry name" value="HAD-SF-IIB"/>
    <property type="match status" value="1"/>
</dbReference>
<evidence type="ECO:0000256" key="4">
    <source>
        <dbReference type="ARBA" id="ARBA00022679"/>
    </source>
</evidence>
<proteinExistence type="predicted"/>
<dbReference type="InterPro" id="IPR006379">
    <property type="entry name" value="HAD-SF_hydro_IIB"/>
</dbReference>
<sequence>MHIITFSFECGGFDPRLMRGGLSPLVWQLSRRYAAQGHRVSLVTPGHGHVDRLRAAHGIEDLPHLTRTRTVPLALDPEVWASWPADLDVDVTTTVHRLRLDGVDVYFLSNAYLDLLPDRLYPPPGVEGRDLSHFKPLVFQAEGLRFVQEYLRSEDEPAVVHAFEPAYHYLLPPVLAPDPFLHTVSTVAANAPIGQKVYRPQVTRMLKLFGVADVDLDALDGPPPEERSTRAVLSRALAGTRMHVEYGPDHVGLFPLIAAHADLVDFVSPGQRAYYSTFRDTPVQALFETLPVARTLRQRADRVITGGCAVTDSWLARDTASVDRHQVLRRLGIDPALPVFYHAARYAVHHKGQLELMRAIEELLDDGVEAGFLLRCSTGDGAAANAYFQSVADRHPDRLRLAWDLADEDTLFEEAACADFCVYPSKFELDGFLIAQAEAMACGAVPIATDQHVTRHFRHALPSGHPEATGFSVPGSFHDDDPALARGLAARIRTAVGVFAAHVDGSDPTYARLSANSRALARRFTWERAARTRLDAFEGLLHGRVRPFPVREAIAYGWFDDLPASAWDQHPEEIREAALTRGDLGAWERAGGAVDAQACERLFEAAWREAEFTTALHNAVVAGRSDLTARVHGRGTVRRTANGRWEVTYRHEHVARVEAVLEGRRGARTGPDAVSGGSRPAAGETAAEALASDEPVPPGTGAVFHALSPQGGRPGSFRAVLDAAPAGRDLSVMLTLASGHVRWDTLPLRRPPFRLVATDLDGTLLRDDLTVSPRTRAALAAVTDAGAHHLVATGRPASACAHILDALGYRGLAVCGQGAQLYDAGSRRLLSSASLGRTLARRVVAGVEERLGPVELGVVTAPPDSRFKVTEGFGQRVRHGWDVTTDRDLLWDSPVDKLILHHPEVDEDRLAALTQSLFGDEVTVVHSVKGMVEVLPPGTTKAAGVERAARLLGCAASDTIAFGDMPNDVPLLTWAAHGVAVANAHPALLTAADEIAPPNEEDGVAVVLERLFTPGAQNRRTPSERHA</sequence>
<dbReference type="PANTHER" id="PTHR10000:SF8">
    <property type="entry name" value="HAD SUPERFAMILY HYDROLASE-LIKE, TYPE 3"/>
    <property type="match status" value="1"/>
</dbReference>
<dbReference type="GO" id="GO:0016787">
    <property type="term" value="F:hydrolase activity"/>
    <property type="evidence" value="ECO:0007669"/>
    <property type="project" value="UniProtKB-KW"/>
</dbReference>
<dbReference type="EMBL" id="JBHSJO010000001">
    <property type="protein sequence ID" value="MFC5014498.1"/>
    <property type="molecule type" value="Genomic_DNA"/>
</dbReference>
<keyword evidence="8" id="KW-1185">Reference proteome</keyword>
<feature type="compositionally biased region" description="Low complexity" evidence="5">
    <location>
        <begin position="681"/>
        <end position="690"/>
    </location>
</feature>
<dbReference type="Gene3D" id="3.40.50.1000">
    <property type="entry name" value="HAD superfamily/HAD-like"/>
    <property type="match status" value="1"/>
</dbReference>
<accession>A0ABV9WNN6</accession>
<keyword evidence="3" id="KW-0328">Glycosyltransferase</keyword>
<dbReference type="InterPro" id="IPR036412">
    <property type="entry name" value="HAD-like_sf"/>
</dbReference>
<dbReference type="Pfam" id="PF13692">
    <property type="entry name" value="Glyco_trans_1_4"/>
    <property type="match status" value="1"/>
</dbReference>
<organism evidence="7 8">
    <name type="scientific">Streptomyces lienomycini</name>
    <dbReference type="NCBI Taxonomy" id="284035"/>
    <lineage>
        <taxon>Bacteria</taxon>
        <taxon>Bacillati</taxon>
        <taxon>Actinomycetota</taxon>
        <taxon>Actinomycetes</taxon>
        <taxon>Kitasatosporales</taxon>
        <taxon>Streptomycetaceae</taxon>
        <taxon>Streptomyces</taxon>
    </lineage>
</organism>
<evidence type="ECO:0000313" key="8">
    <source>
        <dbReference type="Proteomes" id="UP001595855"/>
    </source>
</evidence>
<evidence type="ECO:0000256" key="1">
    <source>
        <dbReference type="ARBA" id="ARBA00001478"/>
    </source>
</evidence>
<comment type="catalytic activity">
    <reaction evidence="1">
        <text>[(1-&gt;4)-alpha-D-glucosyl](n) + ADP-alpha-D-glucose = [(1-&gt;4)-alpha-D-glucosyl](n+1) + ADP + H(+)</text>
        <dbReference type="Rhea" id="RHEA:18189"/>
        <dbReference type="Rhea" id="RHEA-COMP:9584"/>
        <dbReference type="Rhea" id="RHEA-COMP:9587"/>
        <dbReference type="ChEBI" id="CHEBI:15378"/>
        <dbReference type="ChEBI" id="CHEBI:15444"/>
        <dbReference type="ChEBI" id="CHEBI:57498"/>
        <dbReference type="ChEBI" id="CHEBI:456216"/>
        <dbReference type="EC" id="2.4.1.21"/>
    </reaction>
</comment>
<feature type="region of interest" description="Disordered" evidence="5">
    <location>
        <begin position="666"/>
        <end position="694"/>
    </location>
</feature>
<reference evidence="8" key="1">
    <citation type="journal article" date="2019" name="Int. J. Syst. Evol. Microbiol.">
        <title>The Global Catalogue of Microorganisms (GCM) 10K type strain sequencing project: providing services to taxonomists for standard genome sequencing and annotation.</title>
        <authorList>
            <consortium name="The Broad Institute Genomics Platform"/>
            <consortium name="The Broad Institute Genome Sequencing Center for Infectious Disease"/>
            <person name="Wu L."/>
            <person name="Ma J."/>
        </authorList>
    </citation>
    <scope>NUCLEOTIDE SEQUENCE [LARGE SCALE GENOMIC DNA]</scope>
    <source>
        <strain evidence="8">CGMCC 4.1542</strain>
    </source>
</reference>
<dbReference type="CDD" id="cd07516">
    <property type="entry name" value="HAD_Pase"/>
    <property type="match status" value="1"/>
</dbReference>
<evidence type="ECO:0000259" key="6">
    <source>
        <dbReference type="Pfam" id="PF08323"/>
    </source>
</evidence>
<dbReference type="Gene3D" id="3.40.50.2000">
    <property type="entry name" value="Glycogen Phosphorylase B"/>
    <property type="match status" value="2"/>
</dbReference>
<dbReference type="SUPFAM" id="SSF56784">
    <property type="entry name" value="HAD-like"/>
    <property type="match status" value="1"/>
</dbReference>
<feature type="domain" description="Starch synthase catalytic" evidence="6">
    <location>
        <begin position="3"/>
        <end position="162"/>
    </location>
</feature>
<dbReference type="RefSeq" id="WP_333782079.1">
    <property type="nucleotide sequence ID" value="NZ_BAAATN010000034.1"/>
</dbReference>
<evidence type="ECO:0000256" key="5">
    <source>
        <dbReference type="SAM" id="MobiDB-lite"/>
    </source>
</evidence>
<evidence type="ECO:0000256" key="3">
    <source>
        <dbReference type="ARBA" id="ARBA00022676"/>
    </source>
</evidence>
<comment type="caution">
    <text evidence="7">The sequence shown here is derived from an EMBL/GenBank/DDBJ whole genome shotgun (WGS) entry which is preliminary data.</text>
</comment>
<dbReference type="InterPro" id="IPR013534">
    <property type="entry name" value="Starch_synth_cat_dom"/>
</dbReference>
<evidence type="ECO:0000313" key="7">
    <source>
        <dbReference type="EMBL" id="MFC5014498.1"/>
    </source>
</evidence>
<protein>
    <recommendedName>
        <fullName evidence="2">starch synthase</fullName>
        <ecNumber evidence="2">2.4.1.21</ecNumber>
    </recommendedName>
</protein>
<name>A0ABV9WNN6_9ACTN</name>
<dbReference type="Pfam" id="PF08323">
    <property type="entry name" value="Glyco_transf_5"/>
    <property type="match status" value="1"/>
</dbReference>
<dbReference type="Proteomes" id="UP001595855">
    <property type="component" value="Unassembled WGS sequence"/>
</dbReference>
<dbReference type="InterPro" id="IPR023214">
    <property type="entry name" value="HAD_sf"/>
</dbReference>
<dbReference type="Gene3D" id="3.30.1240.10">
    <property type="match status" value="1"/>
</dbReference>
<keyword evidence="7" id="KW-0378">Hydrolase</keyword>
<dbReference type="SUPFAM" id="SSF53756">
    <property type="entry name" value="UDP-Glycosyltransferase/glycogen phosphorylase"/>
    <property type="match status" value="1"/>
</dbReference>